<feature type="domain" description="HTH merR-type" evidence="3">
    <location>
        <begin position="24"/>
        <end position="94"/>
    </location>
</feature>
<dbReference type="PROSITE" id="PS00552">
    <property type="entry name" value="HTH_MERR_1"/>
    <property type="match status" value="1"/>
</dbReference>
<gene>
    <name evidence="5" type="ORF">HEK616_01140</name>
</gene>
<protein>
    <recommendedName>
        <fullName evidence="7">Regulatory protein</fullName>
    </recommendedName>
</protein>
<keyword evidence="1" id="KW-0238">DNA-binding</keyword>
<evidence type="ECO:0008006" key="7">
    <source>
        <dbReference type="Google" id="ProtNLM"/>
    </source>
</evidence>
<dbReference type="Pfam" id="PF13411">
    <property type="entry name" value="MerR_1"/>
    <property type="match status" value="1"/>
</dbReference>
<organism evidence="5 6">
    <name type="scientific">Streptomyces nigrescens</name>
    <dbReference type="NCBI Taxonomy" id="1920"/>
    <lineage>
        <taxon>Bacteria</taxon>
        <taxon>Bacillati</taxon>
        <taxon>Actinomycetota</taxon>
        <taxon>Actinomycetes</taxon>
        <taxon>Kitasatosporales</taxon>
        <taxon>Streptomycetaceae</taxon>
        <taxon>Streptomyces</taxon>
    </lineage>
</organism>
<sequence>MEVSGVQPWEVSGVEPWQKDGGELLTIGAFARASRLSPKALRLYDELGLLTPARVDPHSGYRHYAPAQLERARLVAWLRRLGMPLARIREVCGLAPAAAAEAVAAYWAQVEADTAARRDLAAFLVDQLSRKDPTTMTASRIPLTLRSAARTDRGLVRPANQDAAYAGHRLLAVADGYGPDGAAAATAALDALRYLDADDRSGPGPQDLTAALEEAAGRAHQALRDAPLATSTGTREATGGPETTGTTLTALLHHGGQLGLLHIGDSRAYVLRDTGLIRLTHDHSFVQSLIDEGRLTPEEAPAHPQRALLLRSLDPTTECAPDVTLLEVRPGERYLLCTDGLTGVVPPETLQRVLATAPGPAEAVTELIALAREAGAPDNVGCVVADARAAGPATAAAA</sequence>
<reference evidence="5" key="1">
    <citation type="submission" date="2022-06" db="EMBL/GenBank/DDBJ databases">
        <title>Complete genome sequence of Streptomyces nigrescens HEK616.</title>
        <authorList>
            <person name="Asamizu S."/>
            <person name="Onaka H."/>
        </authorList>
    </citation>
    <scope>NUCLEOTIDE SEQUENCE</scope>
    <source>
        <strain evidence="5">HEK616</strain>
    </source>
</reference>
<dbReference type="SUPFAM" id="SSF81606">
    <property type="entry name" value="PP2C-like"/>
    <property type="match status" value="1"/>
</dbReference>
<name>A0ABM7ZK12_STRNI</name>
<dbReference type="InterPro" id="IPR001932">
    <property type="entry name" value="PPM-type_phosphatase-like_dom"/>
</dbReference>
<dbReference type="InterPro" id="IPR047057">
    <property type="entry name" value="MerR_fam"/>
</dbReference>
<evidence type="ECO:0000259" key="3">
    <source>
        <dbReference type="PROSITE" id="PS50937"/>
    </source>
</evidence>
<dbReference type="Pfam" id="PF13672">
    <property type="entry name" value="PP2C_2"/>
    <property type="match status" value="1"/>
</dbReference>
<feature type="compositionally biased region" description="Low complexity" evidence="2">
    <location>
        <begin position="232"/>
        <end position="242"/>
    </location>
</feature>
<feature type="region of interest" description="Disordered" evidence="2">
    <location>
        <begin position="216"/>
        <end position="242"/>
    </location>
</feature>
<dbReference type="InterPro" id="IPR036457">
    <property type="entry name" value="PPM-type-like_dom_sf"/>
</dbReference>
<dbReference type="PANTHER" id="PTHR30204">
    <property type="entry name" value="REDOX-CYCLING DRUG-SENSING TRANSCRIPTIONAL ACTIVATOR SOXR"/>
    <property type="match status" value="1"/>
</dbReference>
<dbReference type="CDD" id="cd00143">
    <property type="entry name" value="PP2Cc"/>
    <property type="match status" value="1"/>
</dbReference>
<evidence type="ECO:0000313" key="5">
    <source>
        <dbReference type="EMBL" id="BDM66627.1"/>
    </source>
</evidence>
<dbReference type="Proteomes" id="UP001059597">
    <property type="component" value="Chromosome"/>
</dbReference>
<dbReference type="SMART" id="SM00332">
    <property type="entry name" value="PP2Cc"/>
    <property type="match status" value="1"/>
</dbReference>
<evidence type="ECO:0000256" key="2">
    <source>
        <dbReference type="SAM" id="MobiDB-lite"/>
    </source>
</evidence>
<dbReference type="SUPFAM" id="SSF46955">
    <property type="entry name" value="Putative DNA-binding domain"/>
    <property type="match status" value="1"/>
</dbReference>
<accession>A0ABM7ZK12</accession>
<evidence type="ECO:0000256" key="1">
    <source>
        <dbReference type="ARBA" id="ARBA00023125"/>
    </source>
</evidence>
<dbReference type="SMART" id="SM00422">
    <property type="entry name" value="HTH_MERR"/>
    <property type="match status" value="1"/>
</dbReference>
<dbReference type="CDD" id="cd01107">
    <property type="entry name" value="HTH_BmrR"/>
    <property type="match status" value="1"/>
</dbReference>
<dbReference type="SMART" id="SM00331">
    <property type="entry name" value="PP2C_SIG"/>
    <property type="match status" value="1"/>
</dbReference>
<dbReference type="Gene3D" id="1.10.1660.10">
    <property type="match status" value="1"/>
</dbReference>
<dbReference type="EMBL" id="AP026073">
    <property type="protein sequence ID" value="BDM66627.1"/>
    <property type="molecule type" value="Genomic_DNA"/>
</dbReference>
<dbReference type="PANTHER" id="PTHR30204:SF97">
    <property type="entry name" value="MERR FAMILY REGULATORY PROTEIN"/>
    <property type="match status" value="1"/>
</dbReference>
<dbReference type="PROSITE" id="PS51746">
    <property type="entry name" value="PPM_2"/>
    <property type="match status" value="1"/>
</dbReference>
<evidence type="ECO:0000313" key="6">
    <source>
        <dbReference type="Proteomes" id="UP001059597"/>
    </source>
</evidence>
<dbReference type="InterPro" id="IPR000551">
    <property type="entry name" value="MerR-type_HTH_dom"/>
</dbReference>
<dbReference type="PROSITE" id="PS50937">
    <property type="entry name" value="HTH_MERR_2"/>
    <property type="match status" value="1"/>
</dbReference>
<dbReference type="InterPro" id="IPR009061">
    <property type="entry name" value="DNA-bd_dom_put_sf"/>
</dbReference>
<evidence type="ECO:0000259" key="4">
    <source>
        <dbReference type="PROSITE" id="PS51746"/>
    </source>
</evidence>
<proteinExistence type="predicted"/>
<dbReference type="Gene3D" id="3.60.40.10">
    <property type="entry name" value="PPM-type phosphatase domain"/>
    <property type="match status" value="1"/>
</dbReference>
<keyword evidence="6" id="KW-1185">Reference proteome</keyword>
<feature type="domain" description="PPM-type phosphatase" evidence="4">
    <location>
        <begin position="146"/>
        <end position="387"/>
    </location>
</feature>